<dbReference type="InterPro" id="IPR049577">
    <property type="entry name" value="GMPP_N"/>
</dbReference>
<evidence type="ECO:0000256" key="3">
    <source>
        <dbReference type="ARBA" id="ARBA00022679"/>
    </source>
</evidence>
<feature type="domain" description="MannoseP isomerase/GMP-like beta-helix" evidence="11">
    <location>
        <begin position="303"/>
        <end position="357"/>
    </location>
</feature>
<dbReference type="Proteomes" id="UP001405405">
    <property type="component" value="Unassembled WGS sequence"/>
</dbReference>
<dbReference type="Pfam" id="PF22640">
    <property type="entry name" value="ManC_GMP_beta-helix"/>
    <property type="match status" value="1"/>
</dbReference>
<dbReference type="RefSeq" id="WP_346790075.1">
    <property type="nucleotide sequence ID" value="NZ_JAYFSJ010000015.1"/>
</dbReference>
<dbReference type="InterPro" id="IPR051161">
    <property type="entry name" value="Mannose-6P_isomerase_type2"/>
</dbReference>
<evidence type="ECO:0000256" key="4">
    <source>
        <dbReference type="ARBA" id="ARBA00022695"/>
    </source>
</evidence>
<dbReference type="Gene3D" id="2.60.120.10">
    <property type="entry name" value="Jelly Rolls"/>
    <property type="match status" value="1"/>
</dbReference>
<evidence type="ECO:0000256" key="5">
    <source>
        <dbReference type="ARBA" id="ARBA00022741"/>
    </source>
</evidence>
<dbReference type="PANTHER" id="PTHR46390">
    <property type="entry name" value="MANNOSE-1-PHOSPHATE GUANYLYLTRANSFERASE"/>
    <property type="match status" value="1"/>
</dbReference>
<dbReference type="Pfam" id="PF01050">
    <property type="entry name" value="MannoseP_isomer"/>
    <property type="match status" value="1"/>
</dbReference>
<comment type="catalytic activity">
    <reaction evidence="7">
        <text>alpha-D-mannose 1-phosphate + GTP + H(+) = GDP-alpha-D-mannose + diphosphate</text>
        <dbReference type="Rhea" id="RHEA:15229"/>
        <dbReference type="ChEBI" id="CHEBI:15378"/>
        <dbReference type="ChEBI" id="CHEBI:33019"/>
        <dbReference type="ChEBI" id="CHEBI:37565"/>
        <dbReference type="ChEBI" id="CHEBI:57527"/>
        <dbReference type="ChEBI" id="CHEBI:58409"/>
        <dbReference type="EC" id="2.7.7.13"/>
    </reaction>
</comment>
<comment type="caution">
    <text evidence="12">The sequence shown here is derived from an EMBL/GenBank/DDBJ whole genome shotgun (WGS) entry which is preliminary data.</text>
</comment>
<feature type="domain" description="Nucleotidyl transferase" evidence="9">
    <location>
        <begin position="6"/>
        <end position="295"/>
    </location>
</feature>
<dbReference type="PANTHER" id="PTHR46390:SF1">
    <property type="entry name" value="MANNOSE-1-PHOSPHATE GUANYLYLTRANSFERASE"/>
    <property type="match status" value="1"/>
</dbReference>
<evidence type="ECO:0000259" key="11">
    <source>
        <dbReference type="Pfam" id="PF22640"/>
    </source>
</evidence>
<keyword evidence="4 12" id="KW-0548">Nucleotidyltransferase</keyword>
<organism evidence="12 13">
    <name type="scientific">Chromobacterium indicum</name>
    <dbReference type="NCBI Taxonomy" id="3110228"/>
    <lineage>
        <taxon>Bacteria</taxon>
        <taxon>Pseudomonadati</taxon>
        <taxon>Pseudomonadota</taxon>
        <taxon>Betaproteobacteria</taxon>
        <taxon>Neisseriales</taxon>
        <taxon>Chromobacteriaceae</taxon>
        <taxon>Chromobacterium</taxon>
    </lineage>
</organism>
<name>A0ABV0CNX8_9NEIS</name>
<dbReference type="InterPro" id="IPR006375">
    <property type="entry name" value="Man1P_GuaTrfase/Man6P_Isoase"/>
</dbReference>
<sequence>MIKVTPVILCGGSGTRLWPLSRAGFPKQFLCLNGQESLFQQAAQRLSNLGEVDLKIASPLIVTGEDHRFLAAEQLREVDIELGAALLEPTGRNTAPALTLAALAAMASGDDPVLVVTPADQMVTDAVAFASATQSAIREAANEAIVILGVTPDRPETGYGYIQIHNANANGSAQVVKRFVEKPDEETAESYLIEGGYYWNAGMFVLKASVWLKALEQFRSDILDATYLAWTQRTVDAQFIRPGRDEFAKIPSDSVDYAVMECCPGSRFDIKMVPLDAGWSDLGAWDAVWKVLPKDEFGNAHVGDVLAIDSHNTLVHATSRLVSLVGIDDVIVVETPDAVLVVNQSRSQDVKRVVNALGQKKREEYALHRKVHRPWGWYDSLDEGGRFKVKRIQVKPKASLSLQKHHHRAEHWIVVKGTAEITNGDNVILLTENQSTYIPLGEVHRLANPGTIPLEIIEVQSGSYLGEDDIVRFEDTYGRQ</sequence>
<gene>
    <name evidence="12" type="ORF">VA599_19110</name>
</gene>
<evidence type="ECO:0000256" key="2">
    <source>
        <dbReference type="ARBA" id="ARBA00012387"/>
    </source>
</evidence>
<dbReference type="InterPro" id="IPR054566">
    <property type="entry name" value="ManC/GMP-like_b-helix"/>
</dbReference>
<dbReference type="InterPro" id="IPR005835">
    <property type="entry name" value="NTP_transferase_dom"/>
</dbReference>
<dbReference type="SUPFAM" id="SSF53448">
    <property type="entry name" value="Nucleotide-diphospho-sugar transferases"/>
    <property type="match status" value="1"/>
</dbReference>
<keyword evidence="13" id="KW-1185">Reference proteome</keyword>
<keyword evidence="12" id="KW-0413">Isomerase</keyword>
<evidence type="ECO:0000256" key="8">
    <source>
        <dbReference type="RuleBase" id="RU004190"/>
    </source>
</evidence>
<keyword evidence="6" id="KW-0342">GTP-binding</keyword>
<dbReference type="GO" id="GO:0004476">
    <property type="term" value="F:mannose-6-phosphate isomerase activity"/>
    <property type="evidence" value="ECO:0007669"/>
    <property type="project" value="UniProtKB-EC"/>
</dbReference>
<keyword evidence="5" id="KW-0547">Nucleotide-binding</keyword>
<evidence type="ECO:0000256" key="7">
    <source>
        <dbReference type="ARBA" id="ARBA00047343"/>
    </source>
</evidence>
<dbReference type="Pfam" id="PF00483">
    <property type="entry name" value="NTP_transferase"/>
    <property type="match status" value="1"/>
</dbReference>
<dbReference type="Gene3D" id="3.90.550.10">
    <property type="entry name" value="Spore Coat Polysaccharide Biosynthesis Protein SpsA, Chain A"/>
    <property type="match status" value="1"/>
</dbReference>
<comment type="similarity">
    <text evidence="1 8">Belongs to the mannose-6-phosphate isomerase type 2 family.</text>
</comment>
<dbReference type="CDD" id="cd02509">
    <property type="entry name" value="GDP-M1P_Guanylyltransferase"/>
    <property type="match status" value="1"/>
</dbReference>
<dbReference type="InterPro" id="IPR029044">
    <property type="entry name" value="Nucleotide-diphossugar_trans"/>
</dbReference>
<evidence type="ECO:0000313" key="12">
    <source>
        <dbReference type="EMBL" id="MEN7432862.1"/>
    </source>
</evidence>
<keyword evidence="3 12" id="KW-0808">Transferase</keyword>
<dbReference type="InterPro" id="IPR011051">
    <property type="entry name" value="RmlC_Cupin_sf"/>
</dbReference>
<evidence type="ECO:0000256" key="1">
    <source>
        <dbReference type="ARBA" id="ARBA00006115"/>
    </source>
</evidence>
<dbReference type="CDD" id="cd02213">
    <property type="entry name" value="cupin_PMI_typeII_C"/>
    <property type="match status" value="1"/>
</dbReference>
<evidence type="ECO:0000313" key="13">
    <source>
        <dbReference type="Proteomes" id="UP001405405"/>
    </source>
</evidence>
<evidence type="ECO:0000256" key="6">
    <source>
        <dbReference type="ARBA" id="ARBA00023134"/>
    </source>
</evidence>
<evidence type="ECO:0000259" key="10">
    <source>
        <dbReference type="Pfam" id="PF01050"/>
    </source>
</evidence>
<dbReference type="EMBL" id="JAYFSJ010000015">
    <property type="protein sequence ID" value="MEN7432862.1"/>
    <property type="molecule type" value="Genomic_DNA"/>
</dbReference>
<accession>A0ABV0CNX8</accession>
<reference evidence="12 13" key="1">
    <citation type="submission" date="2023-12" db="EMBL/GenBank/DDBJ databases">
        <title>Chromobacterium sp. strain TRC.1.1.SA producing antimicrobial pigment.</title>
        <authorList>
            <person name="Verma N."/>
            <person name="Choksket S."/>
            <person name="Pinnaka A.K."/>
            <person name="Korpole S."/>
        </authorList>
    </citation>
    <scope>NUCLEOTIDE SEQUENCE [LARGE SCALE GENOMIC DNA]</scope>
    <source>
        <strain evidence="12 13">TRC1.1.SA</strain>
    </source>
</reference>
<dbReference type="NCBIfam" id="TIGR01479">
    <property type="entry name" value="GMP_PMI"/>
    <property type="match status" value="1"/>
</dbReference>
<evidence type="ECO:0000259" key="9">
    <source>
        <dbReference type="Pfam" id="PF00483"/>
    </source>
</evidence>
<dbReference type="GO" id="GO:0004475">
    <property type="term" value="F:mannose-1-phosphate guanylyltransferase (GTP) activity"/>
    <property type="evidence" value="ECO:0007669"/>
    <property type="project" value="UniProtKB-EC"/>
</dbReference>
<dbReference type="InterPro" id="IPR001538">
    <property type="entry name" value="Man6P_isomerase-2_C"/>
</dbReference>
<dbReference type="EC" id="2.7.7.13" evidence="2"/>
<proteinExistence type="inferred from homology"/>
<feature type="domain" description="Mannose-6-phosphate isomerase type II C-terminal" evidence="10">
    <location>
        <begin position="361"/>
        <end position="475"/>
    </location>
</feature>
<protein>
    <recommendedName>
        <fullName evidence="2">mannose-1-phosphate guanylyltransferase</fullName>
        <ecNumber evidence="2">2.7.7.13</ecNumber>
    </recommendedName>
</protein>
<dbReference type="SUPFAM" id="SSF51182">
    <property type="entry name" value="RmlC-like cupins"/>
    <property type="match status" value="1"/>
</dbReference>
<dbReference type="InterPro" id="IPR014710">
    <property type="entry name" value="RmlC-like_jellyroll"/>
</dbReference>